<dbReference type="EMBL" id="MVIL01000920">
    <property type="protein sequence ID" value="ORB76377.1"/>
    <property type="molecule type" value="Genomic_DNA"/>
</dbReference>
<evidence type="ECO:0000313" key="1">
    <source>
        <dbReference type="EMBL" id="ORB76377.1"/>
    </source>
</evidence>
<name>A0ABX3TC59_9MYCO</name>
<dbReference type="SUPFAM" id="SSF51735">
    <property type="entry name" value="NAD(P)-binding Rossmann-fold domains"/>
    <property type="match status" value="1"/>
</dbReference>
<feature type="non-terminal residue" evidence="1">
    <location>
        <position position="106"/>
    </location>
</feature>
<dbReference type="Gene3D" id="3.90.180.10">
    <property type="entry name" value="Medium-chain alcohol dehydrogenases, catalytic domain"/>
    <property type="match status" value="1"/>
</dbReference>
<evidence type="ECO:0000313" key="2">
    <source>
        <dbReference type="Proteomes" id="UP000192847"/>
    </source>
</evidence>
<comment type="caution">
    <text evidence="1">The sequence shown here is derived from an EMBL/GenBank/DDBJ whole genome shotgun (WGS) entry which is preliminary data.</text>
</comment>
<proteinExistence type="predicted"/>
<sequence>LDACLPNMAEHGRVACCGAISQYDLDRPAAGPAGIPGLLIIKRLTLRGFLLGYFLESRERALSDLKAWVDSGQIKVYEDVLYGLESLQAALVGLLNGENFGKRIVK</sequence>
<dbReference type="PANTHER" id="PTHR43205:SF7">
    <property type="entry name" value="PROSTAGLANDIN REDUCTASE 1"/>
    <property type="match status" value="1"/>
</dbReference>
<dbReference type="InterPro" id="IPR045010">
    <property type="entry name" value="MDR_fam"/>
</dbReference>
<feature type="non-terminal residue" evidence="1">
    <location>
        <position position="1"/>
    </location>
</feature>
<dbReference type="PANTHER" id="PTHR43205">
    <property type="entry name" value="PROSTAGLANDIN REDUCTASE"/>
    <property type="match status" value="1"/>
</dbReference>
<dbReference type="Gene3D" id="3.40.50.720">
    <property type="entry name" value="NAD(P)-binding Rossmann-like Domain"/>
    <property type="match status" value="1"/>
</dbReference>
<dbReference type="InterPro" id="IPR036291">
    <property type="entry name" value="NAD(P)-bd_dom_sf"/>
</dbReference>
<accession>A0ABX3TC59</accession>
<keyword evidence="2" id="KW-1185">Reference proteome</keyword>
<organism evidence="1 2">
    <name type="scientific">Mycobacterium timonense</name>
    <dbReference type="NCBI Taxonomy" id="701043"/>
    <lineage>
        <taxon>Bacteria</taxon>
        <taxon>Bacillati</taxon>
        <taxon>Actinomycetota</taxon>
        <taxon>Actinomycetes</taxon>
        <taxon>Mycobacteriales</taxon>
        <taxon>Mycobacteriaceae</taxon>
        <taxon>Mycobacterium</taxon>
        <taxon>Mycobacterium avium complex (MAC)</taxon>
    </lineage>
</organism>
<protein>
    <submittedName>
        <fullName evidence="1">NADP-dependent oxidoreductase</fullName>
    </submittedName>
</protein>
<dbReference type="Proteomes" id="UP000192847">
    <property type="component" value="Unassembled WGS sequence"/>
</dbReference>
<reference evidence="1 2" key="1">
    <citation type="submission" date="2017-02" db="EMBL/GenBank/DDBJ databases">
        <title>The new phylogeny of genus Mycobacterium.</title>
        <authorList>
            <person name="Tortoli E."/>
            <person name="Trovato A."/>
            <person name="Cirillo D.M."/>
        </authorList>
    </citation>
    <scope>NUCLEOTIDE SEQUENCE [LARGE SCALE GENOMIC DNA]</scope>
    <source>
        <strain evidence="1 2">CCUG 56329</strain>
    </source>
</reference>
<gene>
    <name evidence="1" type="ORF">BST46_30475</name>
</gene>